<evidence type="ECO:0000256" key="4">
    <source>
        <dbReference type="ARBA" id="ARBA00022729"/>
    </source>
</evidence>
<comment type="similarity">
    <text evidence="2">Belongs to the PLAC1 family.</text>
</comment>
<proteinExistence type="inferred from homology"/>
<keyword evidence="3" id="KW-0964">Secreted</keyword>
<dbReference type="InParanoid" id="A0A2Y9RZK2"/>
<dbReference type="KEGG" id="tmu:101342803"/>
<keyword evidence="6" id="KW-1185">Reference proteome</keyword>
<feature type="signal peptide" evidence="5">
    <location>
        <begin position="1"/>
        <end position="21"/>
    </location>
</feature>
<dbReference type="Proteomes" id="UP000248480">
    <property type="component" value="Unplaced"/>
</dbReference>
<dbReference type="PANTHER" id="PTHR14380:SF3">
    <property type="entry name" value="OOCYTE-SECRETED PROTEIN 1"/>
    <property type="match status" value="1"/>
</dbReference>
<evidence type="ECO:0000256" key="5">
    <source>
        <dbReference type="SAM" id="SignalP"/>
    </source>
</evidence>
<evidence type="ECO:0000256" key="3">
    <source>
        <dbReference type="ARBA" id="ARBA00022525"/>
    </source>
</evidence>
<dbReference type="InterPro" id="IPR033222">
    <property type="entry name" value="PLAC1_fam"/>
</dbReference>
<evidence type="ECO:0000256" key="2">
    <source>
        <dbReference type="ARBA" id="ARBA00010071"/>
    </source>
</evidence>
<accession>A0A2Y9RZK2</accession>
<organism evidence="6 7">
    <name type="scientific">Trichechus manatus latirostris</name>
    <name type="common">Florida manatee</name>
    <dbReference type="NCBI Taxonomy" id="127582"/>
    <lineage>
        <taxon>Eukaryota</taxon>
        <taxon>Metazoa</taxon>
        <taxon>Chordata</taxon>
        <taxon>Craniata</taxon>
        <taxon>Vertebrata</taxon>
        <taxon>Euteleostomi</taxon>
        <taxon>Mammalia</taxon>
        <taxon>Eutheria</taxon>
        <taxon>Afrotheria</taxon>
        <taxon>Sirenia</taxon>
        <taxon>Trichechidae</taxon>
        <taxon>Trichechus</taxon>
    </lineage>
</organism>
<evidence type="ECO:0000313" key="6">
    <source>
        <dbReference type="Proteomes" id="UP000248480"/>
    </source>
</evidence>
<dbReference type="GeneID" id="101342803"/>
<keyword evidence="4 5" id="KW-0732">Signal</keyword>
<gene>
    <name evidence="7" type="primary">OOSP1</name>
</gene>
<protein>
    <submittedName>
        <fullName evidence="7">Oocyte-secreted protein 1 homolog</fullName>
    </submittedName>
</protein>
<feature type="chain" id="PRO_5015991487" evidence="5">
    <location>
        <begin position="22"/>
        <end position="174"/>
    </location>
</feature>
<dbReference type="GO" id="GO:0005576">
    <property type="term" value="C:extracellular region"/>
    <property type="evidence" value="ECO:0007669"/>
    <property type="project" value="UniProtKB-SubCell"/>
</dbReference>
<dbReference type="PANTHER" id="PTHR14380">
    <property type="entry name" value="PLACENTA-SPECIFIC PROTEIN 1"/>
    <property type="match status" value="1"/>
</dbReference>
<dbReference type="CTD" id="255649"/>
<sequence>MKAFLGFRGLFLLSLMWTCAGDWSAVQVQCSYFWFYAKIKPTIFHNIYMAPDEAFLGDYCAVTRFEPDVFYEFFYHSYDCGIITKILQETLLLKTKIKYISKISNNQAEMPLSCVVHHHNPFFNDVEIRDSDTDSDNGWDIQVKIQAESTGQGGDMVVTSAVCPWQAMFLPSPA</sequence>
<evidence type="ECO:0000313" key="7">
    <source>
        <dbReference type="RefSeq" id="XP_023598971.1"/>
    </source>
</evidence>
<evidence type="ECO:0000256" key="1">
    <source>
        <dbReference type="ARBA" id="ARBA00004613"/>
    </source>
</evidence>
<feature type="non-terminal residue" evidence="7">
    <location>
        <position position="174"/>
    </location>
</feature>
<dbReference type="STRING" id="127582.A0A2Y9RZK2"/>
<comment type="subcellular location">
    <subcellularLocation>
        <location evidence="1">Secreted</location>
    </subcellularLocation>
</comment>
<dbReference type="RefSeq" id="XP_023598971.1">
    <property type="nucleotide sequence ID" value="XM_023743203.1"/>
</dbReference>
<name>A0A2Y9RZK2_TRIMA</name>
<dbReference type="AlphaFoldDB" id="A0A2Y9RZK2"/>
<reference evidence="7" key="1">
    <citation type="submission" date="2025-08" db="UniProtKB">
        <authorList>
            <consortium name="RefSeq"/>
        </authorList>
    </citation>
    <scope>IDENTIFICATION</scope>
</reference>